<keyword evidence="8" id="KW-0804">Transcription</keyword>
<sequence>MTHCIDAGSVPGTRAQLAAFYPAVSGYRSTGMRRCRWNASLRASSYENLFPTEIDGNFSRKDLYKLKCYMGIGKVRMSLKNCNVRHIVEDSISTDDYRLTRHSCAYEKLLAFRVNRILLENTKERFTPGLLQEKYSKANRIQVPEGRQLFGYQNKSESLPVLQIQEVPSCRHVQGFLLIMHRELNEAVRYGRVPKRSRERGPEDTVPTTTTTTTTTDVQQLTSPAAVVEADQSDADVKQLAVYDVILQVSQAHHAHCGFTEESTRGIVRKPMIIPASTSSQPASPEDPEAASSTAETVESQRIWLWQQFATRITPSVQRVVEFAKRVPGFCDLSQDDQLILIKVGFFEVWLSHISKMTTDSSMTFEDGTYITRQQMELMYEPDFVSALMQFTSALNAHQLSDTELGLFSGAVLLGERPGLNDVKAVQRLQDRLLEALKVQALRNHTVSGEATSAGGCSGVSSVSQRIPELRALGARHANLLDWFRRNWTKLKLPPLFAEIFDIPKCEEDLHEQYISRAKEERKGKKENGRKKQRGEMKGVERYVNDDWWMKEHLKGETLNGIIY</sequence>
<dbReference type="Proteomes" id="UP000053105">
    <property type="component" value="Unassembled WGS sequence"/>
</dbReference>
<evidence type="ECO:0000256" key="3">
    <source>
        <dbReference type="ARBA" id="ARBA00022723"/>
    </source>
</evidence>
<proteinExistence type="inferred from homology"/>
<keyword evidence="7" id="KW-0238">DNA-binding</keyword>
<evidence type="ECO:0000256" key="6">
    <source>
        <dbReference type="ARBA" id="ARBA00023015"/>
    </source>
</evidence>
<dbReference type="GO" id="GO:0005634">
    <property type="term" value="C:nucleus"/>
    <property type="evidence" value="ECO:0007669"/>
    <property type="project" value="UniProtKB-SubCell"/>
</dbReference>
<dbReference type="PANTHER" id="PTHR45805:SF10">
    <property type="entry name" value="ECDYSONE-INDUCED PROTEIN 78C"/>
    <property type="match status" value="1"/>
</dbReference>
<evidence type="ECO:0000256" key="4">
    <source>
        <dbReference type="ARBA" id="ARBA00022771"/>
    </source>
</evidence>
<dbReference type="SMART" id="SM00430">
    <property type="entry name" value="HOLI"/>
    <property type="match status" value="1"/>
</dbReference>
<evidence type="ECO:0000256" key="8">
    <source>
        <dbReference type="ARBA" id="ARBA00023163"/>
    </source>
</evidence>
<protein>
    <submittedName>
        <fullName evidence="12">Ecdysone-induced protein 78C</fullName>
    </submittedName>
</protein>
<dbReference type="InterPro" id="IPR035500">
    <property type="entry name" value="NHR-like_dom_sf"/>
</dbReference>
<keyword evidence="13" id="KW-1185">Reference proteome</keyword>
<dbReference type="Gene3D" id="1.10.565.10">
    <property type="entry name" value="Retinoid X Receptor"/>
    <property type="match status" value="1"/>
</dbReference>
<reference evidence="12 13" key="1">
    <citation type="submission" date="2015-07" db="EMBL/GenBank/DDBJ databases">
        <title>The genome of Melipona quadrifasciata.</title>
        <authorList>
            <person name="Pan H."/>
            <person name="Kapheim K."/>
        </authorList>
    </citation>
    <scope>NUCLEOTIDE SEQUENCE [LARGE SCALE GENOMIC DNA]</scope>
    <source>
        <strain evidence="12">0111107301</strain>
        <tissue evidence="12">Whole body</tissue>
    </source>
</reference>
<gene>
    <name evidence="12" type="ORF">WN51_11048</name>
</gene>
<dbReference type="SUPFAM" id="SSF48508">
    <property type="entry name" value="Nuclear receptor ligand-binding domain"/>
    <property type="match status" value="1"/>
</dbReference>
<keyword evidence="3" id="KW-0479">Metal-binding</keyword>
<evidence type="ECO:0000256" key="1">
    <source>
        <dbReference type="ARBA" id="ARBA00004123"/>
    </source>
</evidence>
<dbReference type="GO" id="GO:0008270">
    <property type="term" value="F:zinc ion binding"/>
    <property type="evidence" value="ECO:0007669"/>
    <property type="project" value="UniProtKB-KW"/>
</dbReference>
<evidence type="ECO:0000256" key="7">
    <source>
        <dbReference type="ARBA" id="ARBA00023125"/>
    </source>
</evidence>
<dbReference type="PRINTS" id="PR00398">
    <property type="entry name" value="STRDHORMONER"/>
</dbReference>
<dbReference type="GO" id="GO:0003677">
    <property type="term" value="F:DNA binding"/>
    <property type="evidence" value="ECO:0007669"/>
    <property type="project" value="UniProtKB-KW"/>
</dbReference>
<dbReference type="AlphaFoldDB" id="A0A0M9A639"/>
<evidence type="ECO:0000313" key="13">
    <source>
        <dbReference type="Proteomes" id="UP000053105"/>
    </source>
</evidence>
<keyword evidence="4" id="KW-0863">Zinc-finger</keyword>
<evidence type="ECO:0000256" key="2">
    <source>
        <dbReference type="ARBA" id="ARBA00008092"/>
    </source>
</evidence>
<dbReference type="FunFam" id="1.10.565.10:FF:000044">
    <property type="entry name" value="Ecdysone-induced protein 78C, isoform D"/>
    <property type="match status" value="1"/>
</dbReference>
<keyword evidence="5" id="KW-0862">Zinc</keyword>
<dbReference type="InterPro" id="IPR000536">
    <property type="entry name" value="Nucl_hrmn_rcpt_lig-bd"/>
</dbReference>
<accession>A0A0M9A639</accession>
<evidence type="ECO:0000256" key="10">
    <source>
        <dbReference type="SAM" id="MobiDB-lite"/>
    </source>
</evidence>
<dbReference type="InterPro" id="IPR001723">
    <property type="entry name" value="Nuclear_hrmn_rcpt"/>
</dbReference>
<evidence type="ECO:0000313" key="12">
    <source>
        <dbReference type="EMBL" id="KOX76693.1"/>
    </source>
</evidence>
<dbReference type="PRINTS" id="PR00546">
    <property type="entry name" value="THYROIDHORMR"/>
</dbReference>
<comment type="subcellular location">
    <subcellularLocation>
        <location evidence="1">Nucleus</location>
    </subcellularLocation>
</comment>
<dbReference type="STRING" id="166423.A0A0M9A639"/>
<evidence type="ECO:0000256" key="9">
    <source>
        <dbReference type="ARBA" id="ARBA00023170"/>
    </source>
</evidence>
<feature type="region of interest" description="Disordered" evidence="10">
    <location>
        <begin position="190"/>
        <end position="216"/>
    </location>
</feature>
<dbReference type="InterPro" id="IPR001728">
    <property type="entry name" value="ThyrH_rcpt"/>
</dbReference>
<comment type="similarity">
    <text evidence="2">Belongs to the nuclear hormone receptor family. NR1 subfamily.</text>
</comment>
<dbReference type="OrthoDB" id="6081310at2759"/>
<dbReference type="PANTHER" id="PTHR45805">
    <property type="entry name" value="NUCLEAR HORMONE RECEPTOR HR3-RELATED"/>
    <property type="match status" value="1"/>
</dbReference>
<evidence type="ECO:0000256" key="5">
    <source>
        <dbReference type="ARBA" id="ARBA00022833"/>
    </source>
</evidence>
<keyword evidence="9" id="KW-0675">Receptor</keyword>
<dbReference type="GO" id="GO:0004879">
    <property type="term" value="F:nuclear receptor activity"/>
    <property type="evidence" value="ECO:0007669"/>
    <property type="project" value="InterPro"/>
</dbReference>
<feature type="domain" description="NR LBD" evidence="11">
    <location>
        <begin position="241"/>
        <end position="503"/>
    </location>
</feature>
<name>A0A0M9A639_9HYME</name>
<dbReference type="EMBL" id="KQ435742">
    <property type="protein sequence ID" value="KOX76693.1"/>
    <property type="molecule type" value="Genomic_DNA"/>
</dbReference>
<dbReference type="PROSITE" id="PS51843">
    <property type="entry name" value="NR_LBD"/>
    <property type="match status" value="1"/>
</dbReference>
<keyword evidence="6" id="KW-0805">Transcription regulation</keyword>
<organism evidence="12 13">
    <name type="scientific">Melipona quadrifasciata</name>
    <dbReference type="NCBI Taxonomy" id="166423"/>
    <lineage>
        <taxon>Eukaryota</taxon>
        <taxon>Metazoa</taxon>
        <taxon>Ecdysozoa</taxon>
        <taxon>Arthropoda</taxon>
        <taxon>Hexapoda</taxon>
        <taxon>Insecta</taxon>
        <taxon>Pterygota</taxon>
        <taxon>Neoptera</taxon>
        <taxon>Endopterygota</taxon>
        <taxon>Hymenoptera</taxon>
        <taxon>Apocrita</taxon>
        <taxon>Aculeata</taxon>
        <taxon>Apoidea</taxon>
        <taxon>Anthophila</taxon>
        <taxon>Apidae</taxon>
        <taxon>Melipona</taxon>
    </lineage>
</organism>
<dbReference type="Pfam" id="PF00104">
    <property type="entry name" value="Hormone_recep"/>
    <property type="match status" value="1"/>
</dbReference>
<evidence type="ECO:0000259" key="11">
    <source>
        <dbReference type="PROSITE" id="PS51843"/>
    </source>
</evidence>